<sequence>MFIIIGYKYKDIFFLLTYYKISSIKDYFLKCLIVI</sequence>
<proteinExistence type="predicted"/>
<dbReference type="EMBL" id="KE124572">
    <property type="protein sequence ID" value="EWC76482.1"/>
    <property type="molecule type" value="Genomic_DNA"/>
</dbReference>
<reference evidence="1 2" key="1">
    <citation type="submission" date="2013-02" db="EMBL/GenBank/DDBJ databases">
        <title>The Genome Sequence of Plasmodium falciparum UGT5.1.</title>
        <authorList>
            <consortium name="The Broad Institute Genome Sequencing Platform"/>
            <consortium name="The Broad Institute Genome Sequencing Center for Infectious Disease"/>
            <person name="Neafsey D."/>
            <person name="Cheeseman I."/>
            <person name="Volkman S."/>
            <person name="Adams J."/>
            <person name="Walker B."/>
            <person name="Young S.K."/>
            <person name="Zeng Q."/>
            <person name="Gargeya S."/>
            <person name="Fitzgerald M."/>
            <person name="Haas B."/>
            <person name="Abouelleil A."/>
            <person name="Alvarado L."/>
            <person name="Arachchi H.M."/>
            <person name="Berlin A.M."/>
            <person name="Chapman S.B."/>
            <person name="Dewar J."/>
            <person name="Goldberg J."/>
            <person name="Griggs A."/>
            <person name="Gujja S."/>
            <person name="Hansen M."/>
            <person name="Howarth C."/>
            <person name="Imamovic A."/>
            <person name="Larimer J."/>
            <person name="McCowan C."/>
            <person name="Murphy C."/>
            <person name="Neiman D."/>
            <person name="Pearson M."/>
            <person name="Priest M."/>
            <person name="Roberts A."/>
            <person name="Saif S."/>
            <person name="Shea T."/>
            <person name="Sisk P."/>
            <person name="Sykes S."/>
            <person name="Wortman J."/>
            <person name="Nusbaum C."/>
            <person name="Birren B."/>
        </authorList>
    </citation>
    <scope>NUCLEOTIDE SEQUENCE [LARGE SCALE GENOMIC DNA]</scope>
    <source>
        <strain evidence="1 2">UGT5.1</strain>
    </source>
</reference>
<dbReference type="Proteomes" id="UP000030697">
    <property type="component" value="Unassembled WGS sequence"/>
</dbReference>
<evidence type="ECO:0000313" key="2">
    <source>
        <dbReference type="Proteomes" id="UP000030697"/>
    </source>
</evidence>
<gene>
    <name evidence="1" type="ORF">C923_02853</name>
</gene>
<protein>
    <submittedName>
        <fullName evidence="1">Uncharacterized protein</fullName>
    </submittedName>
</protein>
<name>W7JC87_PLAFA</name>
<dbReference type="AlphaFoldDB" id="W7JC87"/>
<organism evidence="1 2">
    <name type="scientific">Plasmodium falciparum UGT5.1</name>
    <dbReference type="NCBI Taxonomy" id="1237627"/>
    <lineage>
        <taxon>Eukaryota</taxon>
        <taxon>Sar</taxon>
        <taxon>Alveolata</taxon>
        <taxon>Apicomplexa</taxon>
        <taxon>Aconoidasida</taxon>
        <taxon>Haemosporida</taxon>
        <taxon>Plasmodiidae</taxon>
        <taxon>Plasmodium</taxon>
        <taxon>Plasmodium (Laverania)</taxon>
    </lineage>
</organism>
<evidence type="ECO:0000313" key="1">
    <source>
        <dbReference type="EMBL" id="EWC76482.1"/>
    </source>
</evidence>
<accession>W7JC87</accession>